<reference evidence="2" key="1">
    <citation type="submission" date="2017-12" db="EMBL/GenBank/DDBJ databases">
        <title>Draft genome sequence of Telmatospirillum siberiense 26-4b1T, an acidotolerant peatland alphaproteobacterium potentially involved in sulfur cycling.</title>
        <authorList>
            <person name="Hausmann B."/>
            <person name="Pjevac P."/>
            <person name="Schreck K."/>
            <person name="Herbold C.W."/>
            <person name="Daims H."/>
            <person name="Wagner M."/>
            <person name="Pester M."/>
            <person name="Loy A."/>
        </authorList>
    </citation>
    <scope>NUCLEOTIDE SEQUENCE [LARGE SCALE GENOMIC DNA]</scope>
    <source>
        <strain evidence="2">26-4b1</strain>
    </source>
</reference>
<dbReference type="PANTHER" id="PTHR40267:SF1">
    <property type="entry name" value="BLR3294 PROTEIN"/>
    <property type="match status" value="1"/>
</dbReference>
<dbReference type="OrthoDB" id="9816064at2"/>
<evidence type="ECO:0000313" key="2">
    <source>
        <dbReference type="Proteomes" id="UP000233293"/>
    </source>
</evidence>
<organism evidence="1 2">
    <name type="scientific">Telmatospirillum siberiense</name>
    <dbReference type="NCBI Taxonomy" id="382514"/>
    <lineage>
        <taxon>Bacteria</taxon>
        <taxon>Pseudomonadati</taxon>
        <taxon>Pseudomonadota</taxon>
        <taxon>Alphaproteobacteria</taxon>
        <taxon>Rhodospirillales</taxon>
        <taxon>Rhodospirillaceae</taxon>
        <taxon>Telmatospirillum</taxon>
    </lineage>
</organism>
<dbReference type="InterPro" id="IPR026286">
    <property type="entry name" value="MaiA/AMDase"/>
</dbReference>
<evidence type="ECO:0000313" key="1">
    <source>
        <dbReference type="EMBL" id="PKU24202.1"/>
    </source>
</evidence>
<keyword evidence="2" id="KW-1185">Reference proteome</keyword>
<dbReference type="PIRSF" id="PIRSF015736">
    <property type="entry name" value="MI"/>
    <property type="match status" value="1"/>
</dbReference>
<dbReference type="Gene3D" id="3.40.50.12500">
    <property type="match status" value="1"/>
</dbReference>
<dbReference type="AlphaFoldDB" id="A0A2N3PUX4"/>
<sequence length="240" mass="25597">MLTPSSNTALEPLTVRMLGDLHHISVHFGRFNMAGPSSSGAALTSCDTEEIVAAASLLSHAKCDVIAWSGTSSGWIGFSAEEALRAEIERVTTARACTSVLALNEVLRATHVRTLGLVTPYLDDVQAHIIADYQSIGIDVVSEFHFRLQDGFSIAEVEKNALADAVRGVAQARPDAIVTACANLPAAPLIEELETELGIPCYDTIQTAVWKSLVLCEEAPTQIIGWGSLFRNVTPLLAVA</sequence>
<dbReference type="PANTHER" id="PTHR40267">
    <property type="entry name" value="BLR3294 PROTEIN"/>
    <property type="match status" value="1"/>
</dbReference>
<gene>
    <name evidence="1" type="ORF">CWS72_12795</name>
</gene>
<dbReference type="EMBL" id="PIUM01000013">
    <property type="protein sequence ID" value="PKU24202.1"/>
    <property type="molecule type" value="Genomic_DNA"/>
</dbReference>
<dbReference type="Proteomes" id="UP000233293">
    <property type="component" value="Unassembled WGS sequence"/>
</dbReference>
<proteinExistence type="predicted"/>
<comment type="caution">
    <text evidence="1">The sequence shown here is derived from an EMBL/GenBank/DDBJ whole genome shotgun (WGS) entry which is preliminary data.</text>
</comment>
<name>A0A2N3PUX4_9PROT</name>
<accession>A0A2N3PUX4</accession>
<dbReference type="Pfam" id="PF17645">
    <property type="entry name" value="Amdase"/>
    <property type="match status" value="1"/>
</dbReference>
<dbReference type="InterPro" id="IPR053714">
    <property type="entry name" value="Iso_Racemase_Enz_sf"/>
</dbReference>
<protein>
    <submittedName>
        <fullName evidence="1">Asp/Glu/hydantoin racemase</fullName>
    </submittedName>
</protein>